<dbReference type="KEGG" id="esa:ESA_03003"/>
<reference evidence="1 2" key="1">
    <citation type="journal article" date="2010" name="PLoS ONE">
        <title>Genome sequence of Cronobacter sakazakii BAA-894 and comparative genomic hybridization analysis with other Cronobacter species.</title>
        <authorList>
            <person name="Kucerova E."/>
            <person name="Clifton S.W."/>
            <person name="Xia X.Q."/>
            <person name="Long F."/>
            <person name="Porwollik S."/>
            <person name="Fulton L."/>
            <person name="Fronick C."/>
            <person name="Minx P."/>
            <person name="Kyung K."/>
            <person name="Warren W."/>
            <person name="Fulton R."/>
            <person name="Feng D."/>
            <person name="Wollam A."/>
            <person name="Shah N."/>
            <person name="Bhonagiri V."/>
            <person name="Nash W.E."/>
            <person name="Hallsworth-Pepin K."/>
            <person name="Wilson R.K."/>
            <person name="McClelland M."/>
            <person name="Forsythe S.J."/>
        </authorList>
    </citation>
    <scope>NUCLEOTIDE SEQUENCE [LARGE SCALE GENOMIC DNA]</scope>
    <source>
        <strain evidence="1 2">ATCC BAA-894</strain>
    </source>
</reference>
<evidence type="ECO:0000313" key="2">
    <source>
        <dbReference type="Proteomes" id="UP000000260"/>
    </source>
</evidence>
<gene>
    <name evidence="1" type="ordered locus">ESA_03003</name>
</gene>
<dbReference type="HOGENOM" id="CLU_2952659_0_0_6"/>
<organism evidence="1 2">
    <name type="scientific">Cronobacter sakazakii (strain ATCC BAA-894)</name>
    <name type="common">Enterobacter sakazakii</name>
    <dbReference type="NCBI Taxonomy" id="290339"/>
    <lineage>
        <taxon>Bacteria</taxon>
        <taxon>Pseudomonadati</taxon>
        <taxon>Pseudomonadota</taxon>
        <taxon>Gammaproteobacteria</taxon>
        <taxon>Enterobacterales</taxon>
        <taxon>Enterobacteriaceae</taxon>
        <taxon>Cronobacter</taxon>
    </lineage>
</organism>
<name>A7MN50_CROS8</name>
<accession>A7MN50</accession>
<dbReference type="Proteomes" id="UP000000260">
    <property type="component" value="Chromosome"/>
</dbReference>
<evidence type="ECO:0000313" key="1">
    <source>
        <dbReference type="EMBL" id="ABU78232.1"/>
    </source>
</evidence>
<dbReference type="EMBL" id="CP000783">
    <property type="protein sequence ID" value="ABU78232.1"/>
    <property type="molecule type" value="Genomic_DNA"/>
</dbReference>
<protein>
    <submittedName>
        <fullName evidence="1">Uncharacterized protein</fullName>
    </submittedName>
</protein>
<proteinExistence type="predicted"/>
<sequence>MLMKKEEAEQAVLDWYRETWNGKPFISGKPWTLDPDRFASCLNAHKARCASAINAAYAC</sequence>
<keyword evidence="2" id="KW-1185">Reference proteome</keyword>
<dbReference type="AlphaFoldDB" id="A7MN50"/>